<organism evidence="2 3">
    <name type="scientific">Saguinus oedipus</name>
    <name type="common">Cotton-top tamarin</name>
    <name type="synonym">Oedipomidas oedipus</name>
    <dbReference type="NCBI Taxonomy" id="9490"/>
    <lineage>
        <taxon>Eukaryota</taxon>
        <taxon>Metazoa</taxon>
        <taxon>Chordata</taxon>
        <taxon>Craniata</taxon>
        <taxon>Vertebrata</taxon>
        <taxon>Euteleostomi</taxon>
        <taxon>Mammalia</taxon>
        <taxon>Eutheria</taxon>
        <taxon>Euarchontoglires</taxon>
        <taxon>Primates</taxon>
        <taxon>Haplorrhini</taxon>
        <taxon>Platyrrhini</taxon>
        <taxon>Cebidae</taxon>
        <taxon>Callitrichinae</taxon>
        <taxon>Saguinus</taxon>
    </lineage>
</organism>
<evidence type="ECO:0000256" key="1">
    <source>
        <dbReference type="SAM" id="MobiDB-lite"/>
    </source>
</evidence>
<feature type="non-terminal residue" evidence="2">
    <location>
        <position position="54"/>
    </location>
</feature>
<keyword evidence="3" id="KW-1185">Reference proteome</keyword>
<feature type="compositionally biased region" description="Low complexity" evidence="1">
    <location>
        <begin position="10"/>
        <end position="21"/>
    </location>
</feature>
<gene>
    <name evidence="2" type="ORF">P7K49_023834</name>
</gene>
<protein>
    <submittedName>
        <fullName evidence="2">Uncharacterized protein</fullName>
    </submittedName>
</protein>
<comment type="caution">
    <text evidence="2">The sequence shown here is derived from an EMBL/GenBank/DDBJ whole genome shotgun (WGS) entry which is preliminary data.</text>
</comment>
<proteinExistence type="predicted"/>
<sequence length="54" mass="5644">CGRARADPVPASCRRASSPRSLHPGAGQDRESEEGGKNRGRTASVSFASSGEMR</sequence>
<dbReference type="Proteomes" id="UP001266305">
    <property type="component" value="Unassembled WGS sequence"/>
</dbReference>
<reference evidence="2 3" key="1">
    <citation type="submission" date="2023-05" db="EMBL/GenBank/DDBJ databases">
        <title>B98-5 Cell Line De Novo Hybrid Assembly: An Optical Mapping Approach.</title>
        <authorList>
            <person name="Kananen K."/>
            <person name="Auerbach J.A."/>
            <person name="Kautto E."/>
            <person name="Blachly J.S."/>
        </authorList>
    </citation>
    <scope>NUCLEOTIDE SEQUENCE [LARGE SCALE GENOMIC DNA]</scope>
    <source>
        <strain evidence="2">B95-8</strain>
        <tissue evidence="2">Cell line</tissue>
    </source>
</reference>
<dbReference type="EMBL" id="JASSZA010000011">
    <property type="protein sequence ID" value="KAK2098383.1"/>
    <property type="molecule type" value="Genomic_DNA"/>
</dbReference>
<accession>A0ABQ9UMT7</accession>
<name>A0ABQ9UMT7_SAGOE</name>
<feature type="compositionally biased region" description="Basic and acidic residues" evidence="1">
    <location>
        <begin position="28"/>
        <end position="37"/>
    </location>
</feature>
<feature type="non-terminal residue" evidence="2">
    <location>
        <position position="1"/>
    </location>
</feature>
<evidence type="ECO:0000313" key="3">
    <source>
        <dbReference type="Proteomes" id="UP001266305"/>
    </source>
</evidence>
<feature type="compositionally biased region" description="Polar residues" evidence="1">
    <location>
        <begin position="41"/>
        <end position="54"/>
    </location>
</feature>
<evidence type="ECO:0000313" key="2">
    <source>
        <dbReference type="EMBL" id="KAK2098383.1"/>
    </source>
</evidence>
<feature type="region of interest" description="Disordered" evidence="1">
    <location>
        <begin position="1"/>
        <end position="54"/>
    </location>
</feature>